<sequence length="188" mass="21227">QTVVTLQSTSQGDRLVAYLTANSQPQPSTQTLRTFLSQRLPDYMIPAIFCWLQAFPLTPNGKVNRKALPPPEHPPSETAKPIIWPRTATEEKLAVIWQQLLGLETVSINHNFFELGGHSLLALRLVSHLRESFKLEMPLRQIFDYPCLAALAARIDRLQQLRQLQMPVLSAEANAPTEPLGQREEIEL</sequence>
<dbReference type="RefSeq" id="WP_377967324.1">
    <property type="nucleotide sequence ID" value="NZ_JBHZOL010000097.1"/>
</dbReference>
<evidence type="ECO:0000313" key="6">
    <source>
        <dbReference type="Proteomes" id="UP001600165"/>
    </source>
</evidence>
<dbReference type="PANTHER" id="PTHR45527:SF1">
    <property type="entry name" value="FATTY ACID SYNTHASE"/>
    <property type="match status" value="1"/>
</dbReference>
<evidence type="ECO:0000256" key="3">
    <source>
        <dbReference type="SAM" id="MobiDB-lite"/>
    </source>
</evidence>
<dbReference type="Pfam" id="PF00550">
    <property type="entry name" value="PP-binding"/>
    <property type="match status" value="1"/>
</dbReference>
<gene>
    <name evidence="5" type="ORF">ACFVKH_17170</name>
</gene>
<dbReference type="InterPro" id="IPR045851">
    <property type="entry name" value="AMP-bd_C_sf"/>
</dbReference>
<dbReference type="SUPFAM" id="SSF47336">
    <property type="entry name" value="ACP-like"/>
    <property type="match status" value="1"/>
</dbReference>
<proteinExistence type="predicted"/>
<keyword evidence="1" id="KW-0596">Phosphopantetheine</keyword>
<evidence type="ECO:0000259" key="4">
    <source>
        <dbReference type="PROSITE" id="PS50075"/>
    </source>
</evidence>
<dbReference type="PROSITE" id="PS50075">
    <property type="entry name" value="CARRIER"/>
    <property type="match status" value="1"/>
</dbReference>
<protein>
    <submittedName>
        <fullName evidence="5">Phosphopantetheine-binding protein</fullName>
    </submittedName>
</protein>
<feature type="region of interest" description="Disordered" evidence="3">
    <location>
        <begin position="63"/>
        <end position="83"/>
    </location>
</feature>
<comment type="caution">
    <text evidence="5">The sequence shown here is derived from an EMBL/GenBank/DDBJ whole genome shotgun (WGS) entry which is preliminary data.</text>
</comment>
<dbReference type="InterPro" id="IPR006162">
    <property type="entry name" value="Ppantetheine_attach_site"/>
</dbReference>
<dbReference type="Proteomes" id="UP001600165">
    <property type="component" value="Unassembled WGS sequence"/>
</dbReference>
<dbReference type="SUPFAM" id="SSF56801">
    <property type="entry name" value="Acetyl-CoA synthetase-like"/>
    <property type="match status" value="1"/>
</dbReference>
<feature type="non-terminal residue" evidence="5">
    <location>
        <position position="1"/>
    </location>
</feature>
<dbReference type="SMART" id="SM00823">
    <property type="entry name" value="PKS_PP"/>
    <property type="match status" value="1"/>
</dbReference>
<dbReference type="Gene3D" id="3.30.300.30">
    <property type="match status" value="1"/>
</dbReference>
<name>A0ABW6IIH7_9CYAN</name>
<dbReference type="EMBL" id="JBHZOL010000097">
    <property type="protein sequence ID" value="MFE4108018.1"/>
    <property type="molecule type" value="Genomic_DNA"/>
</dbReference>
<evidence type="ECO:0000256" key="1">
    <source>
        <dbReference type="ARBA" id="ARBA00022450"/>
    </source>
</evidence>
<dbReference type="InterPro" id="IPR009081">
    <property type="entry name" value="PP-bd_ACP"/>
</dbReference>
<dbReference type="PANTHER" id="PTHR45527">
    <property type="entry name" value="NONRIBOSOMAL PEPTIDE SYNTHETASE"/>
    <property type="match status" value="1"/>
</dbReference>
<dbReference type="PROSITE" id="PS00012">
    <property type="entry name" value="PHOSPHOPANTETHEINE"/>
    <property type="match status" value="1"/>
</dbReference>
<evidence type="ECO:0000256" key="2">
    <source>
        <dbReference type="ARBA" id="ARBA00022553"/>
    </source>
</evidence>
<evidence type="ECO:0000313" key="5">
    <source>
        <dbReference type="EMBL" id="MFE4108018.1"/>
    </source>
</evidence>
<dbReference type="InterPro" id="IPR020806">
    <property type="entry name" value="PKS_PP-bd"/>
</dbReference>
<dbReference type="Gene3D" id="3.40.50.1820">
    <property type="entry name" value="alpha/beta hydrolase"/>
    <property type="match status" value="1"/>
</dbReference>
<dbReference type="InterPro" id="IPR036736">
    <property type="entry name" value="ACP-like_sf"/>
</dbReference>
<dbReference type="InterPro" id="IPR029058">
    <property type="entry name" value="AB_hydrolase_fold"/>
</dbReference>
<organism evidence="5 6">
    <name type="scientific">Almyronema epifaneia S1</name>
    <dbReference type="NCBI Taxonomy" id="2991925"/>
    <lineage>
        <taxon>Bacteria</taxon>
        <taxon>Bacillati</taxon>
        <taxon>Cyanobacteriota</taxon>
        <taxon>Cyanophyceae</taxon>
        <taxon>Nodosilineales</taxon>
        <taxon>Nodosilineaceae</taxon>
        <taxon>Almyronema</taxon>
        <taxon>Almyronema epifaneia</taxon>
    </lineage>
</organism>
<reference evidence="5 6" key="1">
    <citation type="submission" date="2024-10" db="EMBL/GenBank/DDBJ databases">
        <authorList>
            <person name="Ratan Roy A."/>
            <person name="Morales Sandoval P.H."/>
            <person name="De Los Santos Villalobos S."/>
            <person name="Chakraborty S."/>
            <person name="Mukherjee J."/>
        </authorList>
    </citation>
    <scope>NUCLEOTIDE SEQUENCE [LARGE SCALE GENOMIC DNA]</scope>
    <source>
        <strain evidence="5 6">S1</strain>
    </source>
</reference>
<accession>A0ABW6IIH7</accession>
<feature type="domain" description="Carrier" evidence="4">
    <location>
        <begin position="84"/>
        <end position="159"/>
    </location>
</feature>
<keyword evidence="6" id="KW-1185">Reference proteome</keyword>
<keyword evidence="2" id="KW-0597">Phosphoprotein</keyword>